<dbReference type="Proteomes" id="UP001230915">
    <property type="component" value="Unassembled WGS sequence"/>
</dbReference>
<comment type="caution">
    <text evidence="1">The sequence shown here is derived from an EMBL/GenBank/DDBJ whole genome shotgun (WGS) entry which is preliminary data.</text>
</comment>
<gene>
    <name evidence="1" type="ORF">RBU60_04575</name>
</gene>
<sequence length="134" mass="14926">MTSNIVYQGNLRVKNTHLKSGNTFLTDAPTDNKGKGEAFSPTDTVATALASCMMTIMGILAEREEINLVNTEANITKTMASDPRRISKIEVQFTFPENYEDKTKKKLEKAALTCPVLQSLHPDIEKDIQFIYPS</sequence>
<dbReference type="SUPFAM" id="SSF82784">
    <property type="entry name" value="OsmC-like"/>
    <property type="match status" value="1"/>
</dbReference>
<accession>A0ABU1A1V0</accession>
<dbReference type="PANTHER" id="PTHR39624:SF2">
    <property type="entry name" value="OSMC-LIKE PROTEIN"/>
    <property type="match status" value="1"/>
</dbReference>
<dbReference type="Pfam" id="PF02566">
    <property type="entry name" value="OsmC"/>
    <property type="match status" value="1"/>
</dbReference>
<dbReference type="RefSeq" id="WP_308863552.1">
    <property type="nucleotide sequence ID" value="NZ_JAVHUL010000008.1"/>
</dbReference>
<dbReference type="GO" id="GO:0004601">
    <property type="term" value="F:peroxidase activity"/>
    <property type="evidence" value="ECO:0007669"/>
    <property type="project" value="UniProtKB-KW"/>
</dbReference>
<evidence type="ECO:0000313" key="1">
    <source>
        <dbReference type="EMBL" id="MDQ7916839.1"/>
    </source>
</evidence>
<dbReference type="Gene3D" id="3.30.300.20">
    <property type="match status" value="1"/>
</dbReference>
<keyword evidence="1" id="KW-0575">Peroxidase</keyword>
<dbReference type="EMBL" id="JAVHUL010000008">
    <property type="protein sequence ID" value="MDQ7916839.1"/>
    <property type="molecule type" value="Genomic_DNA"/>
</dbReference>
<dbReference type="InterPro" id="IPR036102">
    <property type="entry name" value="OsmC/Ohrsf"/>
</dbReference>
<dbReference type="PANTHER" id="PTHR39624">
    <property type="entry name" value="PROTEIN INVOLVED IN RIMO-MEDIATED BETA-METHYLTHIOLATION OF RIBOSOMAL PROTEIN S12 YCAO"/>
    <property type="match status" value="1"/>
</dbReference>
<dbReference type="InterPro" id="IPR003718">
    <property type="entry name" value="OsmC/Ohr_fam"/>
</dbReference>
<protein>
    <submittedName>
        <fullName evidence="1">OsmC family protein</fullName>
        <ecNumber evidence="1">1.11.1.-</ecNumber>
    </submittedName>
</protein>
<name>A0ABU1A1V0_9FLAO</name>
<reference evidence="1 2" key="1">
    <citation type="submission" date="2023-08" db="EMBL/GenBank/DDBJ databases">
        <title>Mesonia sp. MT50, isolated from deep-sea sediment of the Mariana Trench.</title>
        <authorList>
            <person name="Fu H."/>
        </authorList>
    </citation>
    <scope>NUCLEOTIDE SEQUENCE [LARGE SCALE GENOMIC DNA]</scope>
    <source>
        <strain evidence="1 2">MT50</strain>
    </source>
</reference>
<proteinExistence type="predicted"/>
<evidence type="ECO:0000313" key="2">
    <source>
        <dbReference type="Proteomes" id="UP001230915"/>
    </source>
</evidence>
<dbReference type="InterPro" id="IPR015946">
    <property type="entry name" value="KH_dom-like_a/b"/>
</dbReference>
<organism evidence="1 2">
    <name type="scientific">Mesonia profundi</name>
    <dbReference type="NCBI Taxonomy" id="3070998"/>
    <lineage>
        <taxon>Bacteria</taxon>
        <taxon>Pseudomonadati</taxon>
        <taxon>Bacteroidota</taxon>
        <taxon>Flavobacteriia</taxon>
        <taxon>Flavobacteriales</taxon>
        <taxon>Flavobacteriaceae</taxon>
        <taxon>Mesonia</taxon>
    </lineage>
</organism>
<keyword evidence="1" id="KW-0560">Oxidoreductase</keyword>
<dbReference type="EC" id="1.11.1.-" evidence="1"/>
<keyword evidence="2" id="KW-1185">Reference proteome</keyword>